<dbReference type="InterPro" id="IPR001845">
    <property type="entry name" value="HTH_ArsR_DNA-bd_dom"/>
</dbReference>
<dbReference type="PROSITE" id="PS50987">
    <property type="entry name" value="HTH_ARSR_2"/>
    <property type="match status" value="1"/>
</dbReference>
<feature type="domain" description="HTH arsR-type" evidence="1">
    <location>
        <begin position="15"/>
        <end position="109"/>
    </location>
</feature>
<dbReference type="InterPro" id="IPR029441">
    <property type="entry name" value="Cass2"/>
</dbReference>
<evidence type="ECO:0000259" key="1">
    <source>
        <dbReference type="PROSITE" id="PS50987"/>
    </source>
</evidence>
<reference evidence="2" key="1">
    <citation type="submission" date="2022-09" db="EMBL/GenBank/DDBJ databases">
        <title>Actin cytoskeleton and complex cell architecture in an #Asgard archaeon.</title>
        <authorList>
            <person name="Ponce Toledo R.I."/>
            <person name="Schleper C."/>
            <person name="Rodrigues Oliveira T."/>
            <person name="Wollweber F."/>
            <person name="Xu J."/>
            <person name="Rittmann S."/>
            <person name="Klingl A."/>
            <person name="Pilhofer M."/>
        </authorList>
    </citation>
    <scope>NUCLEOTIDE SEQUENCE</scope>
    <source>
        <strain evidence="2">B-35</strain>
    </source>
</reference>
<dbReference type="SMART" id="SM00418">
    <property type="entry name" value="HTH_ARSR"/>
    <property type="match status" value="1"/>
</dbReference>
<keyword evidence="3" id="KW-1185">Reference proteome</keyword>
<dbReference type="Gene3D" id="3.20.80.10">
    <property type="entry name" value="Regulatory factor, effector binding domain"/>
    <property type="match status" value="1"/>
</dbReference>
<protein>
    <recommendedName>
        <fullName evidence="1">HTH arsR-type domain-containing protein</fullName>
    </recommendedName>
</protein>
<dbReference type="Gene3D" id="1.10.10.10">
    <property type="entry name" value="Winged helix-like DNA-binding domain superfamily/Winged helix DNA-binding domain"/>
    <property type="match status" value="1"/>
</dbReference>
<dbReference type="Pfam" id="PF01022">
    <property type="entry name" value="HTH_5"/>
    <property type="match status" value="1"/>
</dbReference>
<dbReference type="SUPFAM" id="SSF46785">
    <property type="entry name" value="Winged helix' DNA-binding domain"/>
    <property type="match status" value="1"/>
</dbReference>
<evidence type="ECO:0000313" key="2">
    <source>
        <dbReference type="EMBL" id="UYP45382.1"/>
    </source>
</evidence>
<dbReference type="SUPFAM" id="SSF55136">
    <property type="entry name" value="Probable bacterial effector-binding domain"/>
    <property type="match status" value="1"/>
</dbReference>
<dbReference type="InterPro" id="IPR011256">
    <property type="entry name" value="Reg_factor_effector_dom_sf"/>
</dbReference>
<dbReference type="EMBL" id="CP104013">
    <property type="protein sequence ID" value="UYP45382.1"/>
    <property type="molecule type" value="Genomic_DNA"/>
</dbReference>
<proteinExistence type="predicted"/>
<evidence type="ECO:0000313" key="3">
    <source>
        <dbReference type="Proteomes" id="UP001208689"/>
    </source>
</evidence>
<dbReference type="Pfam" id="PF14526">
    <property type="entry name" value="Cass2"/>
    <property type="match status" value="1"/>
</dbReference>
<gene>
    <name evidence="2" type="ORF">NEF87_001667</name>
</gene>
<name>A0ABY6HSL8_9ARCH</name>
<dbReference type="InterPro" id="IPR011991">
    <property type="entry name" value="ArsR-like_HTH"/>
</dbReference>
<dbReference type="InterPro" id="IPR036390">
    <property type="entry name" value="WH_DNA-bd_sf"/>
</dbReference>
<sequence length="300" mass="35071">MISMDDEQDSKSRRLCKEYQADILEVIQALGNLHRYKILMTLVDHNSDFQELLAILNLGKTATSHHLRKLGDLNLIVKTHRGKYAISHDGKSFLHAIAKGYSETYLKRRFDQQLQTLYNQNRTKFRKKYKMNKFPVKIVSLPPMKVASVRAISPTPENDAWTKLEKYAMKHNLLENHELHPIYGFNNPDPTQGQKEYGYEFWIRVDSFTQSEKDVIIKEIPSALYAVKECNLFEESQSDFFKKNGILESWSQLFHWVEESEYQRGTHQYLEKSLNPGHDIEELILELHMPIINSRKGVGN</sequence>
<dbReference type="InterPro" id="IPR036388">
    <property type="entry name" value="WH-like_DNA-bd_sf"/>
</dbReference>
<dbReference type="InterPro" id="IPR010499">
    <property type="entry name" value="AraC_E-bd"/>
</dbReference>
<dbReference type="CDD" id="cd00090">
    <property type="entry name" value="HTH_ARSR"/>
    <property type="match status" value="1"/>
</dbReference>
<accession>A0ABY6HSL8</accession>
<dbReference type="Proteomes" id="UP001208689">
    <property type="component" value="Chromosome"/>
</dbReference>
<organism evidence="2 3">
    <name type="scientific">Candidatus Lokiarchaeum ossiferum</name>
    <dbReference type="NCBI Taxonomy" id="2951803"/>
    <lineage>
        <taxon>Archaea</taxon>
        <taxon>Promethearchaeati</taxon>
        <taxon>Promethearchaeota</taxon>
        <taxon>Promethearchaeia</taxon>
        <taxon>Promethearchaeales</taxon>
        <taxon>Promethearchaeaceae</taxon>
        <taxon>Candidatus Lokiarchaeum</taxon>
    </lineage>
</organism>
<dbReference type="SMART" id="SM00871">
    <property type="entry name" value="AraC_E_bind"/>
    <property type="match status" value="1"/>
</dbReference>